<sequence>MSAESTLERFSRKGRRVLFVVIGIFLLVAGGGLYIALQVGPLQAVVYVLGMSALTGFLFPRLV</sequence>
<feature type="transmembrane region" description="Helical" evidence="1">
    <location>
        <begin position="42"/>
        <end position="59"/>
    </location>
</feature>
<accession>A0A1I6M9B4</accession>
<protein>
    <submittedName>
        <fullName evidence="2">Uncharacterized protein</fullName>
    </submittedName>
</protein>
<dbReference type="RefSeq" id="WP_089819161.1">
    <property type="nucleotide sequence ID" value="NZ_FOZK01000005.1"/>
</dbReference>
<keyword evidence="3" id="KW-1185">Reference proteome</keyword>
<reference evidence="2 3" key="1">
    <citation type="submission" date="2016-10" db="EMBL/GenBank/DDBJ databases">
        <authorList>
            <person name="de Groot N.N."/>
        </authorList>
    </citation>
    <scope>NUCLEOTIDE SEQUENCE [LARGE SCALE GENOMIC DNA]</scope>
    <source>
        <strain evidence="2 3">CGMCC 1.10457</strain>
    </source>
</reference>
<keyword evidence="1" id="KW-1133">Transmembrane helix</keyword>
<evidence type="ECO:0000313" key="3">
    <source>
        <dbReference type="Proteomes" id="UP000199062"/>
    </source>
</evidence>
<dbReference type="EMBL" id="FOZK01000005">
    <property type="protein sequence ID" value="SFS12314.1"/>
    <property type="molecule type" value="Genomic_DNA"/>
</dbReference>
<keyword evidence="1" id="KW-0812">Transmembrane</keyword>
<dbReference type="AlphaFoldDB" id="A0A1I6M9B4"/>
<evidence type="ECO:0000256" key="1">
    <source>
        <dbReference type="SAM" id="Phobius"/>
    </source>
</evidence>
<organism evidence="2 3">
    <name type="scientific">Halomicrobium zhouii</name>
    <dbReference type="NCBI Taxonomy" id="767519"/>
    <lineage>
        <taxon>Archaea</taxon>
        <taxon>Methanobacteriati</taxon>
        <taxon>Methanobacteriota</taxon>
        <taxon>Stenosarchaea group</taxon>
        <taxon>Halobacteria</taxon>
        <taxon>Halobacteriales</taxon>
        <taxon>Haloarculaceae</taxon>
        <taxon>Halomicrobium</taxon>
    </lineage>
</organism>
<name>A0A1I6M9B4_9EURY</name>
<dbReference type="Proteomes" id="UP000199062">
    <property type="component" value="Unassembled WGS sequence"/>
</dbReference>
<gene>
    <name evidence="2" type="ORF">SAMN05216559_4068</name>
</gene>
<keyword evidence="1" id="KW-0472">Membrane</keyword>
<proteinExistence type="predicted"/>
<feature type="transmembrane region" description="Helical" evidence="1">
    <location>
        <begin position="17"/>
        <end position="36"/>
    </location>
</feature>
<evidence type="ECO:0000313" key="2">
    <source>
        <dbReference type="EMBL" id="SFS12314.1"/>
    </source>
</evidence>